<reference evidence="1" key="1">
    <citation type="submission" date="2021-12" db="EMBL/GenBank/DDBJ databases">
        <title>Discovery of the Pendulisporaceae a myxobacterial family with distinct sporulation behavior and unique specialized metabolism.</title>
        <authorList>
            <person name="Garcia R."/>
            <person name="Popoff A."/>
            <person name="Bader C.D."/>
            <person name="Loehr J."/>
            <person name="Walesch S."/>
            <person name="Walt C."/>
            <person name="Boldt J."/>
            <person name="Bunk B."/>
            <person name="Haeckl F.J.F.P.J."/>
            <person name="Gunesch A.P."/>
            <person name="Birkelbach J."/>
            <person name="Nuebel U."/>
            <person name="Pietschmann T."/>
            <person name="Bach T."/>
            <person name="Mueller R."/>
        </authorList>
    </citation>
    <scope>NUCLEOTIDE SEQUENCE</scope>
    <source>
        <strain evidence="1">MSr11367</strain>
    </source>
</reference>
<dbReference type="EMBL" id="CP089983">
    <property type="protein sequence ID" value="WXB06797.1"/>
    <property type="molecule type" value="Genomic_DNA"/>
</dbReference>
<evidence type="ECO:0008006" key="3">
    <source>
        <dbReference type="Google" id="ProtNLM"/>
    </source>
</evidence>
<accession>A0ABZ2L7R5</accession>
<evidence type="ECO:0000313" key="1">
    <source>
        <dbReference type="EMBL" id="WXB06797.1"/>
    </source>
</evidence>
<sequence>MKEVETFERDGLVVTLAVNDEDMTITWRGTSDDRNPQVFLTPLLNRLATRATGKRVTVDFRPFEYMNSSTVGPIIAFIKALDGRCTQATLLYDTSLSWQRVNFRCMRTIARTLKNIHVEGT</sequence>
<evidence type="ECO:0000313" key="2">
    <source>
        <dbReference type="Proteomes" id="UP001374803"/>
    </source>
</evidence>
<protein>
    <recommendedName>
        <fullName evidence="3">STAS domain-containing protein</fullName>
    </recommendedName>
</protein>
<proteinExistence type="predicted"/>
<name>A0ABZ2L7R5_9BACT</name>
<organism evidence="1 2">
    <name type="scientific">Pendulispora rubella</name>
    <dbReference type="NCBI Taxonomy" id="2741070"/>
    <lineage>
        <taxon>Bacteria</taxon>
        <taxon>Pseudomonadati</taxon>
        <taxon>Myxococcota</taxon>
        <taxon>Myxococcia</taxon>
        <taxon>Myxococcales</taxon>
        <taxon>Sorangiineae</taxon>
        <taxon>Pendulisporaceae</taxon>
        <taxon>Pendulispora</taxon>
    </lineage>
</organism>
<gene>
    <name evidence="1" type="ORF">LVJ94_06065</name>
</gene>
<dbReference type="RefSeq" id="WP_394836455.1">
    <property type="nucleotide sequence ID" value="NZ_CP089929.1"/>
</dbReference>
<keyword evidence="2" id="KW-1185">Reference proteome</keyword>
<dbReference type="Proteomes" id="UP001374803">
    <property type="component" value="Chromosome"/>
</dbReference>